<name>A0A9W9LVB6_9EURO</name>
<gene>
    <name evidence="1" type="ORF">N7492_002050</name>
</gene>
<evidence type="ECO:0000313" key="2">
    <source>
        <dbReference type="Proteomes" id="UP001146351"/>
    </source>
</evidence>
<dbReference type="Proteomes" id="UP001146351">
    <property type="component" value="Unassembled WGS sequence"/>
</dbReference>
<comment type="caution">
    <text evidence="1">The sequence shown here is derived from an EMBL/GenBank/DDBJ whole genome shotgun (WGS) entry which is preliminary data.</text>
</comment>
<organism evidence="1 2">
    <name type="scientific">Penicillium capsulatum</name>
    <dbReference type="NCBI Taxonomy" id="69766"/>
    <lineage>
        <taxon>Eukaryota</taxon>
        <taxon>Fungi</taxon>
        <taxon>Dikarya</taxon>
        <taxon>Ascomycota</taxon>
        <taxon>Pezizomycotina</taxon>
        <taxon>Eurotiomycetes</taxon>
        <taxon>Eurotiomycetidae</taxon>
        <taxon>Eurotiales</taxon>
        <taxon>Aspergillaceae</taxon>
        <taxon>Penicillium</taxon>
    </lineage>
</organism>
<keyword evidence="2" id="KW-1185">Reference proteome</keyword>
<proteinExistence type="predicted"/>
<sequence>MGVRESKVVIDTISSAYSNAQASNSPNIKIELEESVKIANLLSAQGNQISETDNPLEKGLKCDKVCKMEIADRPSVQGDQILSIRSPSQKFAKIHPIRLTLSSGPQIHYLVLEIKVIIKMVQSSMTPRLPGHVHSAAPFPVLEGLESPIFASPAHPKIGQLNRSLKPLKIRGSFDPFYLAKTKAPRFPPICGLDRETIEHVLMECEDKRHNLRFDLFEKDVLMALNQELLSNRDAAEPVAKFMVRTACWGSSAPSTKWRWVYKCSEHRPSLTACGSDNFCEGSIANPIVIDDEIDALVAPSYSQDLAQVDSDADTETLSASEFWRIPTQSPLSDTVESDGESQGLGESEAPWMYTEFHLTQETENSSPIFNTSWDRAVDAWLCNSEPAKTTWDYGLDSQIGGRSVYIPDSDARIVWLGRLEAFEMSNVVGSSSSAMRIYVIDGTS</sequence>
<dbReference type="AlphaFoldDB" id="A0A9W9LVB6"/>
<protein>
    <submittedName>
        <fullName evidence="1">Uncharacterized protein</fullName>
    </submittedName>
</protein>
<dbReference type="EMBL" id="JAPQKO010000002">
    <property type="protein sequence ID" value="KAJ5178840.1"/>
    <property type="molecule type" value="Genomic_DNA"/>
</dbReference>
<accession>A0A9W9LVB6</accession>
<reference evidence="1" key="2">
    <citation type="journal article" date="2023" name="IMA Fungus">
        <title>Comparative genomic study of the Penicillium genus elucidates a diverse pangenome and 15 lateral gene transfer events.</title>
        <authorList>
            <person name="Petersen C."/>
            <person name="Sorensen T."/>
            <person name="Nielsen M.R."/>
            <person name="Sondergaard T.E."/>
            <person name="Sorensen J.L."/>
            <person name="Fitzpatrick D.A."/>
            <person name="Frisvad J.C."/>
            <person name="Nielsen K.L."/>
        </authorList>
    </citation>
    <scope>NUCLEOTIDE SEQUENCE</scope>
    <source>
        <strain evidence="1">IBT 21917</strain>
    </source>
</reference>
<reference evidence="1" key="1">
    <citation type="submission" date="2022-11" db="EMBL/GenBank/DDBJ databases">
        <authorList>
            <person name="Petersen C."/>
        </authorList>
    </citation>
    <scope>NUCLEOTIDE SEQUENCE</scope>
    <source>
        <strain evidence="1">IBT 21917</strain>
    </source>
</reference>
<evidence type="ECO:0000313" key="1">
    <source>
        <dbReference type="EMBL" id="KAJ5178840.1"/>
    </source>
</evidence>